<dbReference type="GO" id="GO:0032993">
    <property type="term" value="C:protein-DNA complex"/>
    <property type="evidence" value="ECO:0007669"/>
    <property type="project" value="TreeGrafter"/>
</dbReference>
<dbReference type="GO" id="GO:0006307">
    <property type="term" value="P:DNA alkylation repair"/>
    <property type="evidence" value="ECO:0007669"/>
    <property type="project" value="TreeGrafter"/>
</dbReference>
<evidence type="ECO:0000256" key="3">
    <source>
        <dbReference type="ARBA" id="ARBA00012000"/>
    </source>
</evidence>
<comment type="catalytic activity">
    <reaction evidence="1">
        <text>Hydrolysis of alkylated DNA, releasing 3-methyladenine, 3-methylguanine, 7-methylguanine and 7-methyladenine.</text>
        <dbReference type="EC" id="3.2.2.21"/>
    </reaction>
</comment>
<dbReference type="InterPro" id="IPR003265">
    <property type="entry name" value="HhH-GPD_domain"/>
</dbReference>
<dbReference type="GO" id="GO:0043916">
    <property type="term" value="F:DNA-7-methylguanine glycosylase activity"/>
    <property type="evidence" value="ECO:0007669"/>
    <property type="project" value="TreeGrafter"/>
</dbReference>
<dbReference type="SMART" id="SM00478">
    <property type="entry name" value="ENDO3c"/>
    <property type="match status" value="1"/>
</dbReference>
<comment type="similarity">
    <text evidence="2">Belongs to the alkylbase DNA glycosidase AlkA family.</text>
</comment>
<evidence type="ECO:0000256" key="1">
    <source>
        <dbReference type="ARBA" id="ARBA00000086"/>
    </source>
</evidence>
<dbReference type="PANTHER" id="PTHR43003:SF5">
    <property type="entry name" value="DNA-3-METHYLADENINE GLYCOSYLASE"/>
    <property type="match status" value="1"/>
</dbReference>
<evidence type="ECO:0000313" key="8">
    <source>
        <dbReference type="Proteomes" id="UP000198778"/>
    </source>
</evidence>
<dbReference type="PANTHER" id="PTHR43003">
    <property type="entry name" value="DNA-3-METHYLADENINE GLYCOSYLASE"/>
    <property type="match status" value="1"/>
</dbReference>
<dbReference type="InterPro" id="IPR023170">
    <property type="entry name" value="HhH_base_excis_C"/>
</dbReference>
<dbReference type="GO" id="GO:0006285">
    <property type="term" value="P:base-excision repair, AP site formation"/>
    <property type="evidence" value="ECO:0007669"/>
    <property type="project" value="TreeGrafter"/>
</dbReference>
<keyword evidence="8" id="KW-1185">Reference proteome</keyword>
<dbReference type="RefSeq" id="WP_244516706.1">
    <property type="nucleotide sequence ID" value="NZ_FNIL01000003.1"/>
</dbReference>
<dbReference type="Gene3D" id="1.10.1670.10">
    <property type="entry name" value="Helix-hairpin-Helix base-excision DNA repair enzymes (C-terminal)"/>
    <property type="match status" value="1"/>
</dbReference>
<feature type="domain" description="HhH-GPD" evidence="6">
    <location>
        <begin position="2"/>
        <end position="155"/>
    </location>
</feature>
<dbReference type="InterPro" id="IPR011257">
    <property type="entry name" value="DNA_glycosylase"/>
</dbReference>
<dbReference type="Gene3D" id="1.10.340.30">
    <property type="entry name" value="Hypothetical protein, domain 2"/>
    <property type="match status" value="1"/>
</dbReference>
<evidence type="ECO:0000256" key="2">
    <source>
        <dbReference type="ARBA" id="ARBA00010817"/>
    </source>
</evidence>
<gene>
    <name evidence="7" type="ORF">SAMN04488053_10394</name>
</gene>
<dbReference type="GO" id="GO:0005737">
    <property type="term" value="C:cytoplasm"/>
    <property type="evidence" value="ECO:0007669"/>
    <property type="project" value="TreeGrafter"/>
</dbReference>
<reference evidence="8" key="1">
    <citation type="submission" date="2016-10" db="EMBL/GenBank/DDBJ databases">
        <authorList>
            <person name="Varghese N."/>
            <person name="Submissions S."/>
        </authorList>
    </citation>
    <scope>NUCLEOTIDE SEQUENCE [LARGE SCALE GENOMIC DNA]</scope>
    <source>
        <strain evidence="8">CGMCC 1.10369</strain>
    </source>
</reference>
<name>A0A1H0DV91_9BACI</name>
<dbReference type="InterPro" id="IPR051912">
    <property type="entry name" value="Alkylbase_DNA_Glycosylase/TA"/>
</dbReference>
<dbReference type="CDD" id="cd00056">
    <property type="entry name" value="ENDO3c"/>
    <property type="match status" value="1"/>
</dbReference>
<evidence type="ECO:0000313" key="7">
    <source>
        <dbReference type="EMBL" id="SDN73901.1"/>
    </source>
</evidence>
<organism evidence="7 8">
    <name type="scientific">Alkalicoccus daliensis</name>
    <dbReference type="NCBI Taxonomy" id="745820"/>
    <lineage>
        <taxon>Bacteria</taxon>
        <taxon>Bacillati</taxon>
        <taxon>Bacillota</taxon>
        <taxon>Bacilli</taxon>
        <taxon>Bacillales</taxon>
        <taxon>Bacillaceae</taxon>
        <taxon>Alkalicoccus</taxon>
    </lineage>
</organism>
<dbReference type="SUPFAM" id="SSF48150">
    <property type="entry name" value="DNA-glycosylase"/>
    <property type="match status" value="1"/>
</dbReference>
<dbReference type="Proteomes" id="UP000198778">
    <property type="component" value="Unassembled WGS sequence"/>
</dbReference>
<dbReference type="STRING" id="745820.SAMN04488053_10394"/>
<dbReference type="EC" id="3.2.2.21" evidence="3"/>
<dbReference type="GO" id="GO:0008725">
    <property type="term" value="F:DNA-3-methyladenine glycosylase activity"/>
    <property type="evidence" value="ECO:0007669"/>
    <property type="project" value="TreeGrafter"/>
</dbReference>
<dbReference type="Pfam" id="PF00730">
    <property type="entry name" value="HhH-GPD"/>
    <property type="match status" value="1"/>
</dbReference>
<proteinExistence type="inferred from homology"/>
<accession>A0A1H0DV91</accession>
<dbReference type="GO" id="GO:0032131">
    <property type="term" value="F:alkylated DNA binding"/>
    <property type="evidence" value="ECO:0007669"/>
    <property type="project" value="TreeGrafter"/>
</dbReference>
<dbReference type="EMBL" id="FNIL01000003">
    <property type="protein sequence ID" value="SDN73901.1"/>
    <property type="molecule type" value="Genomic_DNA"/>
</dbReference>
<evidence type="ECO:0000256" key="4">
    <source>
        <dbReference type="ARBA" id="ARBA00022763"/>
    </source>
</evidence>
<sequence>MKFAYTLTSRFVQTFGFQKEGAWFYPSPAQTADLHVDNLRALQFSGRKAEYIIDTSKIIAEGTLDLASLYKLTNEEIISDLIQIRGVGRWTAENFLMFGMGRLDLLPIQDIGILNAVKKLKSAQAKPAPEILAGMGEQWKPYRTYASLYLWESLQLKNEKR</sequence>
<dbReference type="FunFam" id="1.10.340.30:FF:000004">
    <property type="entry name" value="DNA-3-methyladenine glycosylase II"/>
    <property type="match status" value="1"/>
</dbReference>
<evidence type="ECO:0000256" key="5">
    <source>
        <dbReference type="ARBA" id="ARBA00023204"/>
    </source>
</evidence>
<keyword evidence="4" id="KW-0227">DNA damage</keyword>
<dbReference type="AlphaFoldDB" id="A0A1H0DV91"/>
<keyword evidence="5" id="KW-0234">DNA repair</keyword>
<protein>
    <recommendedName>
        <fullName evidence="3">DNA-3-methyladenine glycosylase II</fullName>
        <ecNumber evidence="3">3.2.2.21</ecNumber>
    </recommendedName>
</protein>
<evidence type="ECO:0000259" key="6">
    <source>
        <dbReference type="SMART" id="SM00478"/>
    </source>
</evidence>